<protein>
    <submittedName>
        <fullName evidence="1">P2-like prophage tailprotein X</fullName>
    </submittedName>
</protein>
<evidence type="ECO:0000313" key="1">
    <source>
        <dbReference type="EMBL" id="BBG31076.1"/>
    </source>
</evidence>
<reference evidence="1 2" key="1">
    <citation type="submission" date="2018-09" db="EMBL/GenBank/DDBJ databases">
        <title>Zymobacter palmae IAM14233 (=T109) whole genome analysis.</title>
        <authorList>
            <person name="Yanase H."/>
        </authorList>
    </citation>
    <scope>NUCLEOTIDE SEQUENCE [LARGE SCALE GENOMIC DNA]</scope>
    <source>
        <strain evidence="1 2">IAM14233</strain>
    </source>
</reference>
<accession>A0A348HHH4</accession>
<proteinExistence type="predicted"/>
<dbReference type="EMBL" id="AP018933">
    <property type="protein sequence ID" value="BBG31076.1"/>
    <property type="molecule type" value="Genomic_DNA"/>
</dbReference>
<dbReference type="AlphaFoldDB" id="A0A348HHH4"/>
<name>A0A348HHH4_9GAMM</name>
<keyword evidence="2" id="KW-1185">Reference proteome</keyword>
<dbReference type="OrthoDB" id="8759063at2"/>
<dbReference type="RefSeq" id="WP_038279784.1">
    <property type="nucleotide sequence ID" value="NZ_AP018933.1"/>
</dbReference>
<sequence length="70" mass="7782">MWVRTRAGDTVNALLYRETGRSDDDAEEALWSLNLGLAEYGPILPAGVIVRLPVLEARDAEVRQAVTVWD</sequence>
<gene>
    <name evidence="1" type="ORF">ZBT109_2344</name>
</gene>
<organism evidence="1 2">
    <name type="scientific">Zymobacter palmae</name>
    <dbReference type="NCBI Taxonomy" id="33074"/>
    <lineage>
        <taxon>Bacteria</taxon>
        <taxon>Pseudomonadati</taxon>
        <taxon>Pseudomonadota</taxon>
        <taxon>Gammaproteobacteria</taxon>
        <taxon>Oceanospirillales</taxon>
        <taxon>Halomonadaceae</taxon>
        <taxon>Zymobacter group</taxon>
        <taxon>Zymobacter</taxon>
    </lineage>
</organism>
<dbReference type="Proteomes" id="UP000267342">
    <property type="component" value="Chromosome"/>
</dbReference>
<dbReference type="InterPro" id="IPR008861">
    <property type="entry name" value="GpX-like"/>
</dbReference>
<dbReference type="Pfam" id="PF05489">
    <property type="entry name" value="Phage_tail_X"/>
    <property type="match status" value="1"/>
</dbReference>
<evidence type="ECO:0000313" key="2">
    <source>
        <dbReference type="Proteomes" id="UP000267342"/>
    </source>
</evidence>
<dbReference type="STRING" id="1123510.GCA_000620025_01893"/>
<dbReference type="KEGG" id="zpl:ZBT109_2344"/>